<feature type="region of interest" description="Disordered" evidence="1">
    <location>
        <begin position="1"/>
        <end position="36"/>
    </location>
</feature>
<protein>
    <submittedName>
        <fullName evidence="2">AlNc14C41G3502 protein</fullName>
    </submittedName>
</protein>
<name>F0W9P7_9STRA</name>
<reference evidence="2" key="1">
    <citation type="journal article" date="2011" name="PLoS Biol.">
        <title>Gene gain and loss during evolution of obligate parasitism in the white rust pathogen of Arabidopsis thaliana.</title>
        <authorList>
            <person name="Kemen E."/>
            <person name="Gardiner A."/>
            <person name="Schultz-Larsen T."/>
            <person name="Kemen A.C."/>
            <person name="Balmuth A.L."/>
            <person name="Robert-Seilaniantz A."/>
            <person name="Bailey K."/>
            <person name="Holub E."/>
            <person name="Studholme D.J."/>
            <person name="Maclean D."/>
            <person name="Jones J.D."/>
        </authorList>
    </citation>
    <scope>NUCLEOTIDE SEQUENCE</scope>
</reference>
<proteinExistence type="predicted"/>
<evidence type="ECO:0000313" key="2">
    <source>
        <dbReference type="EMBL" id="CCA17865.1"/>
    </source>
</evidence>
<feature type="compositionally biased region" description="Basic and acidic residues" evidence="1">
    <location>
        <begin position="1"/>
        <end position="31"/>
    </location>
</feature>
<evidence type="ECO:0000256" key="1">
    <source>
        <dbReference type="SAM" id="MobiDB-lite"/>
    </source>
</evidence>
<gene>
    <name evidence="2" type="primary">AlNc14C41G3502</name>
    <name evidence="2" type="ORF">ALNC14_040080</name>
</gene>
<reference evidence="2" key="2">
    <citation type="submission" date="2011-02" db="EMBL/GenBank/DDBJ databases">
        <authorList>
            <person name="MacLean D."/>
        </authorList>
    </citation>
    <scope>NUCLEOTIDE SEQUENCE</scope>
</reference>
<dbReference type="HOGENOM" id="CLU_2659675_0_0_1"/>
<organism evidence="2">
    <name type="scientific">Albugo laibachii Nc14</name>
    <dbReference type="NCBI Taxonomy" id="890382"/>
    <lineage>
        <taxon>Eukaryota</taxon>
        <taxon>Sar</taxon>
        <taxon>Stramenopiles</taxon>
        <taxon>Oomycota</taxon>
        <taxon>Peronosporomycetes</taxon>
        <taxon>Albuginales</taxon>
        <taxon>Albuginaceae</taxon>
        <taxon>Albugo</taxon>
    </lineage>
</organism>
<accession>F0W9P7</accession>
<dbReference type="EMBL" id="FR824086">
    <property type="protein sequence ID" value="CCA17865.1"/>
    <property type="molecule type" value="Genomic_DNA"/>
</dbReference>
<dbReference type="AlphaFoldDB" id="F0W9P7"/>
<sequence length="76" mass="8607">MNAGRMSEKSNHERTADFQHRHEGEAKEDFVSGRQEANDIVTEAQDVQSGLDIVRKRFNLERSATLADEEDDPAGY</sequence>